<keyword evidence="8" id="KW-1185">Reference proteome</keyword>
<comment type="subcellular location">
    <subcellularLocation>
        <location evidence="4">Nucleus</location>
    </subcellularLocation>
</comment>
<dbReference type="GO" id="GO:0003677">
    <property type="term" value="F:DNA binding"/>
    <property type="evidence" value="ECO:0007669"/>
    <property type="project" value="UniProtKB-UniRule"/>
</dbReference>
<feature type="DNA-binding region" description="Homeobox" evidence="4">
    <location>
        <begin position="322"/>
        <end position="384"/>
    </location>
</feature>
<keyword evidence="3 4" id="KW-0539">Nucleus</keyword>
<evidence type="ECO:0000256" key="1">
    <source>
        <dbReference type="ARBA" id="ARBA00023125"/>
    </source>
</evidence>
<dbReference type="InterPro" id="IPR009057">
    <property type="entry name" value="Homeodomain-like_sf"/>
</dbReference>
<dbReference type="Proteomes" id="UP000800092">
    <property type="component" value="Unassembled WGS sequence"/>
</dbReference>
<dbReference type="PANTHER" id="PTHR11850">
    <property type="entry name" value="HOMEOBOX PROTEIN TRANSCRIPTION FACTORS"/>
    <property type="match status" value="1"/>
</dbReference>
<keyword evidence="1 4" id="KW-0238">DNA-binding</keyword>
<dbReference type="InterPro" id="IPR001356">
    <property type="entry name" value="HD"/>
</dbReference>
<feature type="compositionally biased region" description="Basic and acidic residues" evidence="5">
    <location>
        <begin position="1"/>
        <end position="19"/>
    </location>
</feature>
<feature type="compositionally biased region" description="Low complexity" evidence="5">
    <location>
        <begin position="181"/>
        <end position="192"/>
    </location>
</feature>
<protein>
    <recommendedName>
        <fullName evidence="6">Homeobox domain-containing protein</fullName>
    </recommendedName>
</protein>
<dbReference type="InterPro" id="IPR008422">
    <property type="entry name" value="KN_HD"/>
</dbReference>
<evidence type="ECO:0000256" key="5">
    <source>
        <dbReference type="SAM" id="MobiDB-lite"/>
    </source>
</evidence>
<dbReference type="Pfam" id="PF05920">
    <property type="entry name" value="Homeobox_KN"/>
    <property type="match status" value="1"/>
</dbReference>
<dbReference type="CDD" id="cd00086">
    <property type="entry name" value="homeodomain"/>
    <property type="match status" value="1"/>
</dbReference>
<dbReference type="EMBL" id="ML991849">
    <property type="protein sequence ID" value="KAF2229996.1"/>
    <property type="molecule type" value="Genomic_DNA"/>
</dbReference>
<feature type="compositionally biased region" description="Pro residues" evidence="5">
    <location>
        <begin position="238"/>
        <end position="250"/>
    </location>
</feature>
<organism evidence="7 8">
    <name type="scientific">Viridothelium virens</name>
    <name type="common">Speckled blister lichen</name>
    <name type="synonym">Trypethelium virens</name>
    <dbReference type="NCBI Taxonomy" id="1048519"/>
    <lineage>
        <taxon>Eukaryota</taxon>
        <taxon>Fungi</taxon>
        <taxon>Dikarya</taxon>
        <taxon>Ascomycota</taxon>
        <taxon>Pezizomycotina</taxon>
        <taxon>Dothideomycetes</taxon>
        <taxon>Dothideomycetes incertae sedis</taxon>
        <taxon>Trypetheliales</taxon>
        <taxon>Trypetheliaceae</taxon>
        <taxon>Viridothelium</taxon>
    </lineage>
</organism>
<evidence type="ECO:0000259" key="6">
    <source>
        <dbReference type="PROSITE" id="PS50071"/>
    </source>
</evidence>
<proteinExistence type="predicted"/>
<gene>
    <name evidence="7" type="ORF">EV356DRAFT_536741</name>
</gene>
<evidence type="ECO:0000256" key="2">
    <source>
        <dbReference type="ARBA" id="ARBA00023155"/>
    </source>
</evidence>
<evidence type="ECO:0000256" key="4">
    <source>
        <dbReference type="PROSITE-ProRule" id="PRU00108"/>
    </source>
</evidence>
<reference evidence="7" key="1">
    <citation type="journal article" date="2020" name="Stud. Mycol.">
        <title>101 Dothideomycetes genomes: a test case for predicting lifestyles and emergence of pathogens.</title>
        <authorList>
            <person name="Haridas S."/>
            <person name="Albert R."/>
            <person name="Binder M."/>
            <person name="Bloem J."/>
            <person name="Labutti K."/>
            <person name="Salamov A."/>
            <person name="Andreopoulos B."/>
            <person name="Baker S."/>
            <person name="Barry K."/>
            <person name="Bills G."/>
            <person name="Bluhm B."/>
            <person name="Cannon C."/>
            <person name="Castanera R."/>
            <person name="Culley D."/>
            <person name="Daum C."/>
            <person name="Ezra D."/>
            <person name="Gonzalez J."/>
            <person name="Henrissat B."/>
            <person name="Kuo A."/>
            <person name="Liang C."/>
            <person name="Lipzen A."/>
            <person name="Lutzoni F."/>
            <person name="Magnuson J."/>
            <person name="Mondo S."/>
            <person name="Nolan M."/>
            <person name="Ohm R."/>
            <person name="Pangilinan J."/>
            <person name="Park H.-J."/>
            <person name="Ramirez L."/>
            <person name="Alfaro M."/>
            <person name="Sun H."/>
            <person name="Tritt A."/>
            <person name="Yoshinaga Y."/>
            <person name="Zwiers L.-H."/>
            <person name="Turgeon B."/>
            <person name="Goodwin S."/>
            <person name="Spatafora J."/>
            <person name="Crous P."/>
            <person name="Grigoriev I."/>
        </authorList>
    </citation>
    <scope>NUCLEOTIDE SEQUENCE</scope>
    <source>
        <strain evidence="7">Tuck. ex Michener</strain>
    </source>
</reference>
<dbReference type="GO" id="GO:0006355">
    <property type="term" value="P:regulation of DNA-templated transcription"/>
    <property type="evidence" value="ECO:0007669"/>
    <property type="project" value="InterPro"/>
</dbReference>
<dbReference type="OrthoDB" id="10056939at2759"/>
<feature type="compositionally biased region" description="Basic residues" evidence="5">
    <location>
        <begin position="212"/>
        <end position="227"/>
    </location>
</feature>
<sequence length="402" mass="45075">MEYSARRDRQNRQTHRPADRPMSANGVPVHPPLPPVSLPYERERPLHYRTQPHPRSNRTPNSPPYQEPPKLPPISTVLEEVSRPSSPPITPSGQSGAASPVKRGSQDYGTDAAPFDALTSKRLKIDSLVGGSTESENSAQSRSADRRSSNLPYRVGTPRPKLPSFGQSFSQYPSPDDRRSSISSSHRTSYPHDPFYGRPSTGYDRPESSRAGRARSRSPPRTHHYQGHQRSPVGPGWAYPPPSTQAPPPAHNSTPSPYHASRPSEPQHAAYYPHQYNNYPEGHHASQQPGLVRNPPIPIQSYGEPPYQYSWAAIPGATGFDPRRRRGNLPREATAMMKKWYHEHLASPYPTEEEKMHFCEKTGLSMSQVGNWFINARRRQPGVRGNRDSMDNQNSQDDNDDV</sequence>
<feature type="region of interest" description="Disordered" evidence="5">
    <location>
        <begin position="1"/>
        <end position="299"/>
    </location>
</feature>
<evidence type="ECO:0000313" key="7">
    <source>
        <dbReference type="EMBL" id="KAF2229996.1"/>
    </source>
</evidence>
<evidence type="ECO:0000313" key="8">
    <source>
        <dbReference type="Proteomes" id="UP000800092"/>
    </source>
</evidence>
<evidence type="ECO:0000256" key="3">
    <source>
        <dbReference type="ARBA" id="ARBA00023242"/>
    </source>
</evidence>
<accession>A0A6A6GW36</accession>
<dbReference type="PROSITE" id="PS50071">
    <property type="entry name" value="HOMEOBOX_2"/>
    <property type="match status" value="1"/>
</dbReference>
<keyword evidence="2 4" id="KW-0371">Homeobox</keyword>
<dbReference type="Gene3D" id="1.10.10.60">
    <property type="entry name" value="Homeodomain-like"/>
    <property type="match status" value="1"/>
</dbReference>
<dbReference type="SUPFAM" id="SSF46689">
    <property type="entry name" value="Homeodomain-like"/>
    <property type="match status" value="1"/>
</dbReference>
<feature type="domain" description="Homeobox" evidence="6">
    <location>
        <begin position="320"/>
        <end position="383"/>
    </location>
</feature>
<dbReference type="GO" id="GO:0005634">
    <property type="term" value="C:nucleus"/>
    <property type="evidence" value="ECO:0007669"/>
    <property type="project" value="UniProtKB-SubCell"/>
</dbReference>
<dbReference type="AlphaFoldDB" id="A0A6A6GW36"/>
<dbReference type="SMART" id="SM00389">
    <property type="entry name" value="HOX"/>
    <property type="match status" value="1"/>
</dbReference>
<feature type="compositionally biased region" description="Pro residues" evidence="5">
    <location>
        <begin position="61"/>
        <end position="72"/>
    </location>
</feature>
<dbReference type="InterPro" id="IPR050224">
    <property type="entry name" value="TALE_homeobox"/>
</dbReference>
<name>A0A6A6GW36_VIRVR</name>
<feature type="region of interest" description="Disordered" evidence="5">
    <location>
        <begin position="376"/>
        <end position="402"/>
    </location>
</feature>